<accession>A0A919JB28</accession>
<protein>
    <recommendedName>
        <fullName evidence="1">ATP-grasp domain-containing protein</fullName>
    </recommendedName>
</protein>
<dbReference type="AlphaFoldDB" id="A0A919JB28"/>
<dbReference type="Proteomes" id="UP000598174">
    <property type="component" value="Unassembled WGS sequence"/>
</dbReference>
<proteinExistence type="predicted"/>
<evidence type="ECO:0000313" key="2">
    <source>
        <dbReference type="EMBL" id="GIE16567.1"/>
    </source>
</evidence>
<evidence type="ECO:0000313" key="3">
    <source>
        <dbReference type="Proteomes" id="UP000598174"/>
    </source>
</evidence>
<dbReference type="InterPro" id="IPR025643">
    <property type="entry name" value="R2K_3"/>
</dbReference>
<sequence length="279" mass="30069">MLLLLPADVVRPRRVDEHFAGEHAAAQQLGWRVALVEHDAVAGDPVAATARVPGDEVAVYRGWMLSGPAYAGLEAALAARGTRLRTDAEQYRRGHELPGWYAALADLTPESVWTSGTAEADFHIARRALGDGPAVVRDYSKSMKHYWHEATFIPDLGDAAKAWSVAHRMLELRGDDLAGGFVLRRYEAFNGPEVRTWWVDGSCRLVTAHPDTPDARPPAGLDLTALGRAVAATGLPFVTVDLTGRDDGVWRVVELGDGQVSDRPGSTPPAALIEALATL</sequence>
<feature type="domain" description="ATP-grasp" evidence="1">
    <location>
        <begin position="129"/>
        <end position="276"/>
    </location>
</feature>
<dbReference type="Pfam" id="PF14243">
    <property type="entry name" value="R2K_3"/>
    <property type="match status" value="1"/>
</dbReference>
<comment type="caution">
    <text evidence="2">The sequence shown here is derived from an EMBL/GenBank/DDBJ whole genome shotgun (WGS) entry which is preliminary data.</text>
</comment>
<dbReference type="EMBL" id="BOMM01000090">
    <property type="protein sequence ID" value="GIE16567.1"/>
    <property type="molecule type" value="Genomic_DNA"/>
</dbReference>
<name>A0A919JB28_9ACTN</name>
<reference evidence="2" key="1">
    <citation type="submission" date="2021-01" db="EMBL/GenBank/DDBJ databases">
        <title>Whole genome shotgun sequence of Actinoplanes ferrugineus NBRC 15555.</title>
        <authorList>
            <person name="Komaki H."/>
            <person name="Tamura T."/>
        </authorList>
    </citation>
    <scope>NUCLEOTIDE SEQUENCE</scope>
    <source>
        <strain evidence="2">NBRC 15555</strain>
    </source>
</reference>
<gene>
    <name evidence="2" type="ORF">Afe05nite_84070</name>
</gene>
<organism evidence="2 3">
    <name type="scientific">Paractinoplanes ferrugineus</name>
    <dbReference type="NCBI Taxonomy" id="113564"/>
    <lineage>
        <taxon>Bacteria</taxon>
        <taxon>Bacillati</taxon>
        <taxon>Actinomycetota</taxon>
        <taxon>Actinomycetes</taxon>
        <taxon>Micromonosporales</taxon>
        <taxon>Micromonosporaceae</taxon>
        <taxon>Paractinoplanes</taxon>
    </lineage>
</organism>
<dbReference type="RefSeq" id="WP_203822899.1">
    <property type="nucleotide sequence ID" value="NZ_BAAABP010000053.1"/>
</dbReference>
<keyword evidence="3" id="KW-1185">Reference proteome</keyword>
<evidence type="ECO:0000259" key="1">
    <source>
        <dbReference type="Pfam" id="PF14243"/>
    </source>
</evidence>